<proteinExistence type="predicted"/>
<organism evidence="1 2">
    <name type="scientific">Anabarilius grahami</name>
    <name type="common">Kanglang fish</name>
    <name type="synonym">Barilius grahami</name>
    <dbReference type="NCBI Taxonomy" id="495550"/>
    <lineage>
        <taxon>Eukaryota</taxon>
        <taxon>Metazoa</taxon>
        <taxon>Chordata</taxon>
        <taxon>Craniata</taxon>
        <taxon>Vertebrata</taxon>
        <taxon>Euteleostomi</taxon>
        <taxon>Actinopterygii</taxon>
        <taxon>Neopterygii</taxon>
        <taxon>Teleostei</taxon>
        <taxon>Ostariophysi</taxon>
        <taxon>Cypriniformes</taxon>
        <taxon>Xenocyprididae</taxon>
        <taxon>Xenocypridinae</taxon>
        <taxon>Xenocypridinae incertae sedis</taxon>
        <taxon>Anabarilius</taxon>
    </lineage>
</organism>
<evidence type="ECO:0000313" key="1">
    <source>
        <dbReference type="EMBL" id="ROL41323.1"/>
    </source>
</evidence>
<reference evidence="1 2" key="1">
    <citation type="submission" date="2018-10" db="EMBL/GenBank/DDBJ databases">
        <title>Genome assembly for a Yunnan-Guizhou Plateau 3E fish, Anabarilius grahami (Regan), and its evolutionary and genetic applications.</title>
        <authorList>
            <person name="Jiang W."/>
        </authorList>
    </citation>
    <scope>NUCLEOTIDE SEQUENCE [LARGE SCALE GENOMIC DNA]</scope>
    <source>
        <strain evidence="1">AG-KIZ</strain>
        <tissue evidence="1">Muscle</tissue>
    </source>
</reference>
<gene>
    <name evidence="1" type="ORF">DPX16_0211</name>
</gene>
<keyword evidence="2" id="KW-1185">Reference proteome</keyword>
<dbReference type="OrthoDB" id="8813208at2759"/>
<evidence type="ECO:0000313" key="2">
    <source>
        <dbReference type="Proteomes" id="UP000281406"/>
    </source>
</evidence>
<dbReference type="AlphaFoldDB" id="A0A3N0Y539"/>
<accession>A0A3N0Y539</accession>
<dbReference type="Proteomes" id="UP000281406">
    <property type="component" value="Unassembled WGS sequence"/>
</dbReference>
<sequence length="101" mass="11774">MGNDTYSSCINQPQDAILVCAILYSEVIRNHKMFFHNILLMQCVKSWHDFCDNHPMLTGGTWKDQGKDEKTQTKVIKREEESLIYCANKMRDKAHGNYMSK</sequence>
<dbReference type="EMBL" id="RJVU01051681">
    <property type="protein sequence ID" value="ROL41323.1"/>
    <property type="molecule type" value="Genomic_DNA"/>
</dbReference>
<name>A0A3N0Y539_ANAGA</name>
<protein>
    <submittedName>
        <fullName evidence="1">Uncharacterized protein</fullName>
    </submittedName>
</protein>
<comment type="caution">
    <text evidence="1">The sequence shown here is derived from an EMBL/GenBank/DDBJ whole genome shotgun (WGS) entry which is preliminary data.</text>
</comment>